<dbReference type="Pfam" id="PF07681">
    <property type="entry name" value="DoxX"/>
    <property type="match status" value="1"/>
</dbReference>
<dbReference type="PANTHER" id="PTHR36974">
    <property type="entry name" value="MEMBRANE PROTEIN-RELATED"/>
    <property type="match status" value="1"/>
</dbReference>
<evidence type="ECO:0000256" key="4">
    <source>
        <dbReference type="ARBA" id="ARBA00023136"/>
    </source>
</evidence>
<dbReference type="Proteomes" id="UP000199607">
    <property type="component" value="Unassembled WGS sequence"/>
</dbReference>
<evidence type="ECO:0000313" key="6">
    <source>
        <dbReference type="EMBL" id="SFL22231.1"/>
    </source>
</evidence>
<dbReference type="STRING" id="553466.SAMN04487950_2889"/>
<dbReference type="EMBL" id="FOTC01000003">
    <property type="protein sequence ID" value="SFL22231.1"/>
    <property type="molecule type" value="Genomic_DNA"/>
</dbReference>
<accession>A0A1I4FZR4</accession>
<dbReference type="AlphaFoldDB" id="A0A1I4FZR4"/>
<feature type="transmembrane region" description="Helical" evidence="5">
    <location>
        <begin position="75"/>
        <end position="93"/>
    </location>
</feature>
<dbReference type="RefSeq" id="WP_089870134.1">
    <property type="nucleotide sequence ID" value="NZ_FOTC01000003.1"/>
</dbReference>
<keyword evidence="4 5" id="KW-0472">Membrane</keyword>
<evidence type="ECO:0000256" key="3">
    <source>
        <dbReference type="ARBA" id="ARBA00022989"/>
    </source>
</evidence>
<dbReference type="InterPro" id="IPR032808">
    <property type="entry name" value="DoxX"/>
</dbReference>
<reference evidence="7" key="1">
    <citation type="submission" date="2016-10" db="EMBL/GenBank/DDBJ databases">
        <authorList>
            <person name="Varghese N."/>
            <person name="Submissions S."/>
        </authorList>
    </citation>
    <scope>NUCLEOTIDE SEQUENCE [LARGE SCALE GENOMIC DNA]</scope>
    <source>
        <strain evidence="7">CGMCC 1.7738</strain>
    </source>
</reference>
<dbReference type="PANTHER" id="PTHR36974:SF1">
    <property type="entry name" value="DOXX FAMILY MEMBRANE PROTEIN"/>
    <property type="match status" value="1"/>
</dbReference>
<keyword evidence="3 5" id="KW-1133">Transmembrane helix</keyword>
<evidence type="ECO:0000256" key="2">
    <source>
        <dbReference type="ARBA" id="ARBA00022692"/>
    </source>
</evidence>
<sequence length="141" mass="15493">MTDTLAFLKRLKRPLLPVMGLIYVAAGVMHFVSPKAFAQIVPPSLPRPLALVYLSGVAEIVLGIGVLIPRTRRHSAWGLVLLLLAVFPANVYMATSDVVIKGAPEWLRNPSDAATWARLPLQAVLILWAWWYTQPPADESA</sequence>
<organism evidence="6 7">
    <name type="scientific">Halogranum rubrum</name>
    <dbReference type="NCBI Taxonomy" id="553466"/>
    <lineage>
        <taxon>Archaea</taxon>
        <taxon>Methanobacteriati</taxon>
        <taxon>Methanobacteriota</taxon>
        <taxon>Stenosarchaea group</taxon>
        <taxon>Halobacteria</taxon>
        <taxon>Halobacteriales</taxon>
        <taxon>Haloferacaceae</taxon>
    </lineage>
</organism>
<evidence type="ECO:0000313" key="7">
    <source>
        <dbReference type="Proteomes" id="UP000199607"/>
    </source>
</evidence>
<evidence type="ECO:0000256" key="1">
    <source>
        <dbReference type="ARBA" id="ARBA00004141"/>
    </source>
</evidence>
<keyword evidence="7" id="KW-1185">Reference proteome</keyword>
<evidence type="ECO:0000256" key="5">
    <source>
        <dbReference type="SAM" id="Phobius"/>
    </source>
</evidence>
<name>A0A1I4FZR4_9EURY</name>
<feature type="transmembrane region" description="Helical" evidence="5">
    <location>
        <begin position="113"/>
        <end position="132"/>
    </location>
</feature>
<feature type="transmembrane region" description="Helical" evidence="5">
    <location>
        <begin position="48"/>
        <end position="68"/>
    </location>
</feature>
<gene>
    <name evidence="6" type="ORF">SAMN04487950_2889</name>
</gene>
<proteinExistence type="predicted"/>
<comment type="subcellular location">
    <subcellularLocation>
        <location evidence="1">Membrane</location>
        <topology evidence="1">Multi-pass membrane protein</topology>
    </subcellularLocation>
</comment>
<keyword evidence="2 5" id="KW-0812">Transmembrane</keyword>
<protein>
    <submittedName>
        <fullName evidence="6">Uncharacterized membrane protein</fullName>
    </submittedName>
</protein>
<dbReference type="GO" id="GO:0016020">
    <property type="term" value="C:membrane"/>
    <property type="evidence" value="ECO:0007669"/>
    <property type="project" value="UniProtKB-SubCell"/>
</dbReference>